<dbReference type="STRING" id="526729.SAMN04324258_1882"/>
<dbReference type="OrthoDB" id="3252095at2"/>
<dbReference type="RefSeq" id="WP_079573776.1">
    <property type="nucleotide sequence ID" value="NZ_FUZQ01000003.1"/>
</dbReference>
<dbReference type="Pfam" id="PF13349">
    <property type="entry name" value="DUF4097"/>
    <property type="match status" value="1"/>
</dbReference>
<dbReference type="AlphaFoldDB" id="A0A1T5K6D6"/>
<reference evidence="2 3" key="1">
    <citation type="submission" date="2017-02" db="EMBL/GenBank/DDBJ databases">
        <authorList>
            <person name="Peterson S.W."/>
        </authorList>
    </citation>
    <scope>NUCLEOTIDE SEQUENCE [LARGE SCALE GENOMIC DNA]</scope>
    <source>
        <strain evidence="2 3">DSM 21481</strain>
    </source>
</reference>
<name>A0A1T5K6D6_9MICO</name>
<gene>
    <name evidence="2" type="ORF">SAMN04324258_1882</name>
</gene>
<feature type="domain" description="DUF4097" evidence="1">
    <location>
        <begin position="21"/>
        <end position="217"/>
    </location>
</feature>
<proteinExistence type="predicted"/>
<dbReference type="InterPro" id="IPR025164">
    <property type="entry name" value="Toastrack_DUF4097"/>
</dbReference>
<evidence type="ECO:0000313" key="3">
    <source>
        <dbReference type="Proteomes" id="UP000189777"/>
    </source>
</evidence>
<dbReference type="Proteomes" id="UP000189777">
    <property type="component" value="Unassembled WGS sequence"/>
</dbReference>
<keyword evidence="3" id="KW-1185">Reference proteome</keyword>
<accession>A0A1T5K6D6</accession>
<evidence type="ECO:0000313" key="2">
    <source>
        <dbReference type="EMBL" id="SKC59312.1"/>
    </source>
</evidence>
<dbReference type="EMBL" id="FUZQ01000003">
    <property type="protein sequence ID" value="SKC59312.1"/>
    <property type="molecule type" value="Genomic_DNA"/>
</dbReference>
<evidence type="ECO:0000259" key="1">
    <source>
        <dbReference type="Pfam" id="PF13349"/>
    </source>
</evidence>
<sequence>MQTYPTTTPVSAVVDVPAGRLTFIAADRADTTVEVRPADASKSRDVKAAEQTTVEYADGVLRVTAPDGHRAFGPSGYVEVTVQLPAGSGVEVKAASAPLRGVGRLGDVVVDTAHGDIKLDEAASARLTTQAGDIAVGRLTGPGSLSTAKGDLSVDEAVQGALDLRTQAGDVTVGVASGVTASLDAGTTLGRVSNAITNNGGDVAVAIRATTTLGDVSAHSR</sequence>
<protein>
    <submittedName>
        <fullName evidence="2">Putative adhesin</fullName>
    </submittedName>
</protein>
<organism evidence="2 3">
    <name type="scientific">Krasilnikoviella flava</name>
    <dbReference type="NCBI Taxonomy" id="526729"/>
    <lineage>
        <taxon>Bacteria</taxon>
        <taxon>Bacillati</taxon>
        <taxon>Actinomycetota</taxon>
        <taxon>Actinomycetes</taxon>
        <taxon>Micrococcales</taxon>
        <taxon>Promicromonosporaceae</taxon>
        <taxon>Krasilnikoviella</taxon>
    </lineage>
</organism>